<dbReference type="Proteomes" id="UP000540556">
    <property type="component" value="Unassembled WGS sequence"/>
</dbReference>
<dbReference type="Pfam" id="PF09084">
    <property type="entry name" value="NMT1"/>
    <property type="match status" value="1"/>
</dbReference>
<dbReference type="EMBL" id="JABEQK010000009">
    <property type="protein sequence ID" value="MBB2205825.1"/>
    <property type="molecule type" value="Genomic_DNA"/>
</dbReference>
<reference evidence="2 3" key="1">
    <citation type="submission" date="2020-04" db="EMBL/GenBank/DDBJ databases">
        <title>Description of novel Gluconacetobacter.</title>
        <authorList>
            <person name="Sombolestani A."/>
        </authorList>
    </citation>
    <scope>NUCLEOTIDE SEQUENCE [LARGE SCALE GENOMIC DNA]</scope>
    <source>
        <strain evidence="2 3">LMG 27800</strain>
    </source>
</reference>
<dbReference type="Gene3D" id="3.40.190.10">
    <property type="entry name" value="Periplasmic binding protein-like II"/>
    <property type="match status" value="2"/>
</dbReference>
<evidence type="ECO:0000313" key="2">
    <source>
        <dbReference type="EMBL" id="MBB2205825.1"/>
    </source>
</evidence>
<protein>
    <submittedName>
        <fullName evidence="2">ABC transporter substrate-binding protein</fullName>
    </submittedName>
</protein>
<dbReference type="RefSeq" id="WP_182950362.1">
    <property type="nucleotide sequence ID" value="NZ_JABEQK010000009.1"/>
</dbReference>
<dbReference type="InterPro" id="IPR006311">
    <property type="entry name" value="TAT_signal"/>
</dbReference>
<dbReference type="PANTHER" id="PTHR30024:SF42">
    <property type="entry name" value="ALIPHATIC SULFONATES-BINDING PROTEIN-RELATED"/>
    <property type="match status" value="1"/>
</dbReference>
<evidence type="ECO:0000313" key="3">
    <source>
        <dbReference type="Proteomes" id="UP000540556"/>
    </source>
</evidence>
<dbReference type="PANTHER" id="PTHR30024">
    <property type="entry name" value="ALIPHATIC SULFONATES-BINDING PROTEIN-RELATED"/>
    <property type="match status" value="1"/>
</dbReference>
<organism evidence="2 3">
    <name type="scientific">Gluconacetobacter takamatsuzukensis</name>
    <dbReference type="NCBI Taxonomy" id="1286190"/>
    <lineage>
        <taxon>Bacteria</taxon>
        <taxon>Pseudomonadati</taxon>
        <taxon>Pseudomonadota</taxon>
        <taxon>Alphaproteobacteria</taxon>
        <taxon>Acetobacterales</taxon>
        <taxon>Acetobacteraceae</taxon>
        <taxon>Gluconacetobacter</taxon>
    </lineage>
</organism>
<proteinExistence type="predicted"/>
<dbReference type="PROSITE" id="PS51318">
    <property type="entry name" value="TAT"/>
    <property type="match status" value="1"/>
</dbReference>
<evidence type="ECO:0000259" key="1">
    <source>
        <dbReference type="Pfam" id="PF09084"/>
    </source>
</evidence>
<dbReference type="AlphaFoldDB" id="A0A7W4PPU8"/>
<gene>
    <name evidence="2" type="ORF">HLH27_12475</name>
</gene>
<dbReference type="SUPFAM" id="SSF53850">
    <property type="entry name" value="Periplasmic binding protein-like II"/>
    <property type="match status" value="1"/>
</dbReference>
<feature type="domain" description="SsuA/THI5-like" evidence="1">
    <location>
        <begin position="119"/>
        <end position="254"/>
    </location>
</feature>
<sequence>MSQNSPAPYPGRRHILAAALAALVGVATRPARAAASHRLRISAQESSILFQIARARNLLDQPLAAAGYTTEWSILGHSPAQMGQVDFLSDVAEAVPVSIHPFFPDLALYAAEGPSPHALGLLTRKDRNITSVGALRGRSVAVAKSGSSIDLLLLSLQQAGMTLSDIHPVYLPEAGSLQAFRNGSIDAWATFDPFFTFGRAFPEATVLRDGVAAGMQYNRYYMADRTYVRDNPATVDIIRKALTKAASWLNANKDEGARILSAHWQNMPLDIVAEVLRHRTFSLRPADATDISALEAIAATYAGAGLIAPGNDMKTLTLIK</sequence>
<dbReference type="InterPro" id="IPR015168">
    <property type="entry name" value="SsuA/THI5"/>
</dbReference>
<keyword evidence="3" id="KW-1185">Reference proteome</keyword>
<comment type="caution">
    <text evidence="2">The sequence shown here is derived from an EMBL/GenBank/DDBJ whole genome shotgun (WGS) entry which is preliminary data.</text>
</comment>
<accession>A0A7W4PPU8</accession>
<name>A0A7W4PPU8_9PROT</name>